<proteinExistence type="predicted"/>
<dbReference type="OrthoDB" id="1795759at2"/>
<dbReference type="EMBL" id="QICL01000018">
    <property type="protein sequence ID" value="PXV62705.1"/>
    <property type="molecule type" value="Genomic_DNA"/>
</dbReference>
<dbReference type="PANTHER" id="PTHR38440:SF1">
    <property type="entry name" value="UPF0398 PROTEIN SPR0331"/>
    <property type="match status" value="1"/>
</dbReference>
<dbReference type="Gene3D" id="3.40.50.450">
    <property type="match status" value="1"/>
</dbReference>
<dbReference type="RefSeq" id="WP_110311369.1">
    <property type="nucleotide sequence ID" value="NZ_QICL01000018.1"/>
</dbReference>
<dbReference type="SUPFAM" id="SSF102405">
    <property type="entry name" value="MCP/YpsA-like"/>
    <property type="match status" value="1"/>
</dbReference>
<sequence>MNIIHTDKSKSIAFTGHRTISASTDAEQLRADLLATLAQAYNNGFRACYVGAAQGFDLLAAEAVLELQKIYSDIQLFCVVPYAGHHRAFDREDKLRYIDIADRATSNIILSSQYYDGCFLRRNDYMIHHSSLLIAYHDGAYRSGTAYTVRRAKANSIPVINLYNIK</sequence>
<protein>
    <submittedName>
        <fullName evidence="1">Putative phage-like protein YoqJ</fullName>
    </submittedName>
</protein>
<keyword evidence="2" id="KW-1185">Reference proteome</keyword>
<name>A0A2V3PLJ2_9BACT</name>
<reference evidence="1 2" key="1">
    <citation type="submission" date="2018-03" db="EMBL/GenBank/DDBJ databases">
        <title>Genomic Encyclopedia of Archaeal and Bacterial Type Strains, Phase II (KMG-II): from individual species to whole genera.</title>
        <authorList>
            <person name="Goeker M."/>
        </authorList>
    </citation>
    <scope>NUCLEOTIDE SEQUENCE [LARGE SCALE GENOMIC DNA]</scope>
    <source>
        <strain evidence="1 2">DSM 100214</strain>
    </source>
</reference>
<gene>
    <name evidence="1" type="ORF">CLV62_11894</name>
</gene>
<dbReference type="PANTHER" id="PTHR38440">
    <property type="entry name" value="UPF0398 PROTEIN YPSA"/>
    <property type="match status" value="1"/>
</dbReference>
<dbReference type="Pfam" id="PF06908">
    <property type="entry name" value="YpsA"/>
    <property type="match status" value="1"/>
</dbReference>
<dbReference type="Proteomes" id="UP000247973">
    <property type="component" value="Unassembled WGS sequence"/>
</dbReference>
<evidence type="ECO:0000313" key="1">
    <source>
        <dbReference type="EMBL" id="PXV62705.1"/>
    </source>
</evidence>
<dbReference type="AlphaFoldDB" id="A0A2V3PLJ2"/>
<comment type="caution">
    <text evidence="1">The sequence shown here is derived from an EMBL/GenBank/DDBJ whole genome shotgun (WGS) entry which is preliminary data.</text>
</comment>
<organism evidence="1 2">
    <name type="scientific">Dysgonomonas alginatilytica</name>
    <dbReference type="NCBI Taxonomy" id="1605892"/>
    <lineage>
        <taxon>Bacteria</taxon>
        <taxon>Pseudomonadati</taxon>
        <taxon>Bacteroidota</taxon>
        <taxon>Bacteroidia</taxon>
        <taxon>Bacteroidales</taxon>
        <taxon>Dysgonomonadaceae</taxon>
        <taxon>Dysgonomonas</taxon>
    </lineage>
</organism>
<dbReference type="InterPro" id="IPR010697">
    <property type="entry name" value="YspA"/>
</dbReference>
<accession>A0A2V3PLJ2</accession>
<evidence type="ECO:0000313" key="2">
    <source>
        <dbReference type="Proteomes" id="UP000247973"/>
    </source>
</evidence>